<dbReference type="GO" id="GO:0016740">
    <property type="term" value="F:transferase activity"/>
    <property type="evidence" value="ECO:0007669"/>
    <property type="project" value="UniProtKB-KW"/>
</dbReference>
<proteinExistence type="inferred from homology"/>
<evidence type="ECO:0000313" key="5">
    <source>
        <dbReference type="EMBL" id="MBP2412019.1"/>
    </source>
</evidence>
<dbReference type="Pfam" id="PF00294">
    <property type="entry name" value="PfkB"/>
    <property type="match status" value="2"/>
</dbReference>
<evidence type="ECO:0000256" key="2">
    <source>
        <dbReference type="ARBA" id="ARBA00022679"/>
    </source>
</evidence>
<evidence type="ECO:0000256" key="1">
    <source>
        <dbReference type="ARBA" id="ARBA00010688"/>
    </source>
</evidence>
<sequence>MGDNLVDCYPDLGLEFPGGNCLNVAIQAARTGMTVSYLGAVGTDARGDLIRATLQEENVSFERGRIIDGPSAYCIIGHQDGDRVFLDSNVGVSRFQLSEGDIAFAARHTIVHSAQQSGTDEFIGALAEQTLVSYDFSTISDEKFIREIGKYCFLASFSGGNLDDSEVEELVDLALTSGSQWVLVTRGSNGAILRSAKESFSVAPVPVETLDTLGAGDTFVATVLSGLVAGTQPQDFLQEAARRAAETCTHFGGVGHGAPSILHQRVT</sequence>
<dbReference type="InterPro" id="IPR052700">
    <property type="entry name" value="Carb_kinase_PfkB-like"/>
</dbReference>
<evidence type="ECO:0000259" key="4">
    <source>
        <dbReference type="Pfam" id="PF00294"/>
    </source>
</evidence>
<evidence type="ECO:0000256" key="3">
    <source>
        <dbReference type="ARBA" id="ARBA00022777"/>
    </source>
</evidence>
<evidence type="ECO:0000313" key="6">
    <source>
        <dbReference type="Proteomes" id="UP000711614"/>
    </source>
</evidence>
<feature type="domain" description="Carbohydrate kinase PfkB" evidence="4">
    <location>
        <begin position="165"/>
        <end position="253"/>
    </location>
</feature>
<dbReference type="EMBL" id="JAGIOI010000001">
    <property type="protein sequence ID" value="MBP2412019.1"/>
    <property type="molecule type" value="Genomic_DNA"/>
</dbReference>
<dbReference type="InterPro" id="IPR011611">
    <property type="entry name" value="PfkB_dom"/>
</dbReference>
<comment type="caution">
    <text evidence="5">The sequence shown here is derived from an EMBL/GenBank/DDBJ whole genome shotgun (WGS) entry which is preliminary data.</text>
</comment>
<reference evidence="5 6" key="1">
    <citation type="submission" date="2021-03" db="EMBL/GenBank/DDBJ databases">
        <title>Sequencing the genomes of 1000 actinobacteria strains.</title>
        <authorList>
            <person name="Klenk H.-P."/>
        </authorList>
    </citation>
    <scope>NUCLEOTIDE SEQUENCE [LARGE SCALE GENOMIC DNA]</scope>
    <source>
        <strain evidence="5 6">DSM 16005</strain>
    </source>
</reference>
<name>A0ABS4YTF2_9MICC</name>
<dbReference type="InterPro" id="IPR029056">
    <property type="entry name" value="Ribokinase-like"/>
</dbReference>
<accession>A0ABS4YTF2</accession>
<keyword evidence="3" id="KW-0418">Kinase</keyword>
<protein>
    <submittedName>
        <fullName evidence="5">Fructoselysine 6-kinase</fullName>
        <ecNumber evidence="5">2.7.1.-</ecNumber>
    </submittedName>
</protein>
<dbReference type="PANTHER" id="PTHR43320">
    <property type="entry name" value="SUGAR KINASE"/>
    <property type="match status" value="1"/>
</dbReference>
<organism evidence="5 6">
    <name type="scientific">Arthrobacter stackebrandtii</name>
    <dbReference type="NCBI Taxonomy" id="272161"/>
    <lineage>
        <taxon>Bacteria</taxon>
        <taxon>Bacillati</taxon>
        <taxon>Actinomycetota</taxon>
        <taxon>Actinomycetes</taxon>
        <taxon>Micrococcales</taxon>
        <taxon>Micrococcaceae</taxon>
        <taxon>Arthrobacter</taxon>
    </lineage>
</organism>
<dbReference type="SUPFAM" id="SSF53613">
    <property type="entry name" value="Ribokinase-like"/>
    <property type="match status" value="1"/>
</dbReference>
<keyword evidence="2 5" id="KW-0808">Transferase</keyword>
<comment type="similarity">
    <text evidence="1">Belongs to the carbohydrate kinase PfkB family.</text>
</comment>
<dbReference type="EC" id="2.7.1.-" evidence="5"/>
<dbReference type="Proteomes" id="UP000711614">
    <property type="component" value="Unassembled WGS sequence"/>
</dbReference>
<dbReference type="RefSeq" id="WP_209677548.1">
    <property type="nucleotide sequence ID" value="NZ_JAGIOI010000001.1"/>
</dbReference>
<gene>
    <name evidence="5" type="ORF">JOF48_000818</name>
</gene>
<keyword evidence="6" id="KW-1185">Reference proteome</keyword>
<feature type="domain" description="Carbohydrate kinase PfkB" evidence="4">
    <location>
        <begin position="16"/>
        <end position="97"/>
    </location>
</feature>
<dbReference type="Gene3D" id="3.40.1190.20">
    <property type="match status" value="1"/>
</dbReference>